<keyword evidence="1" id="KW-0812">Transmembrane</keyword>
<feature type="transmembrane region" description="Helical" evidence="1">
    <location>
        <begin position="281"/>
        <end position="299"/>
    </location>
</feature>
<reference evidence="2 3" key="1">
    <citation type="submission" date="2019-03" db="EMBL/GenBank/DDBJ databases">
        <title>Genomic Encyclopedia of Type Strains, Phase IV (KMG-IV): sequencing the most valuable type-strain genomes for metagenomic binning, comparative biology and taxonomic classification.</title>
        <authorList>
            <person name="Goeker M."/>
        </authorList>
    </citation>
    <scope>NUCLEOTIDE SEQUENCE [LARGE SCALE GENOMIC DNA]</scope>
    <source>
        <strain evidence="2 3">DSM 14836</strain>
    </source>
</reference>
<dbReference type="Proteomes" id="UP000294564">
    <property type="component" value="Unassembled WGS sequence"/>
</dbReference>
<dbReference type="AlphaFoldDB" id="A0A4R2P0B1"/>
<dbReference type="OrthoDB" id="1439867at2"/>
<feature type="transmembrane region" description="Helical" evidence="1">
    <location>
        <begin position="195"/>
        <end position="218"/>
    </location>
</feature>
<feature type="transmembrane region" description="Helical" evidence="1">
    <location>
        <begin position="12"/>
        <end position="31"/>
    </location>
</feature>
<feature type="transmembrane region" description="Helical" evidence="1">
    <location>
        <begin position="119"/>
        <end position="145"/>
    </location>
</feature>
<proteinExistence type="predicted"/>
<evidence type="ECO:0008006" key="4">
    <source>
        <dbReference type="Google" id="ProtNLM"/>
    </source>
</evidence>
<protein>
    <recommendedName>
        <fullName evidence="4">Beta-carotene 15,15'-monooxygenase</fullName>
    </recommendedName>
</protein>
<gene>
    <name evidence="2" type="ORF">EV195_101223</name>
</gene>
<keyword evidence="3" id="KW-1185">Reference proteome</keyword>
<evidence type="ECO:0000256" key="1">
    <source>
        <dbReference type="SAM" id="Phobius"/>
    </source>
</evidence>
<feature type="transmembrane region" description="Helical" evidence="1">
    <location>
        <begin position="37"/>
        <end position="55"/>
    </location>
</feature>
<evidence type="ECO:0000313" key="2">
    <source>
        <dbReference type="EMBL" id="TCP28063.1"/>
    </source>
</evidence>
<organism evidence="2 3">
    <name type="scientific">Tenacibaculum skagerrakense</name>
    <dbReference type="NCBI Taxonomy" id="186571"/>
    <lineage>
        <taxon>Bacteria</taxon>
        <taxon>Pseudomonadati</taxon>
        <taxon>Bacteroidota</taxon>
        <taxon>Flavobacteriia</taxon>
        <taxon>Flavobacteriales</taxon>
        <taxon>Flavobacteriaceae</taxon>
        <taxon>Tenacibaculum</taxon>
    </lineage>
</organism>
<accession>A0A4R2P0B1</accession>
<keyword evidence="1" id="KW-0472">Membrane</keyword>
<sequence>MLTNFFSNTKPFTSVIIIALFFVYAFLGYFFEYIPELSIGLFFKFLVLFGLVNFIKSRNNLTFDNSYFFLIFVILIGYLPITVSINNVFYSNLILLVYVRRVYSLQSSKNTIKKLFDSGLWMGISFLIEPFTIVVFPMTFIAILIHQHIDYRRLITPLLGFVSPIILYFTYHLWYDQQQKFYALLDFSTYYDFSIYTSFTLKFSLGVIVTLTFSGFLLKTPKALSIKNVFRKNWILVCIHLLSVFILLLIIKNRSGAEIAYLLFPCAMIIANGFELLQKKWFSDLILLLLFLGSFVQYLV</sequence>
<comment type="caution">
    <text evidence="2">The sequence shown here is derived from an EMBL/GenBank/DDBJ whole genome shotgun (WGS) entry which is preliminary data.</text>
</comment>
<feature type="transmembrane region" description="Helical" evidence="1">
    <location>
        <begin position="67"/>
        <end position="99"/>
    </location>
</feature>
<dbReference type="RefSeq" id="WP_132791697.1">
    <property type="nucleotide sequence ID" value="NZ_SLXM01000001.1"/>
</dbReference>
<dbReference type="EMBL" id="SLXM01000001">
    <property type="protein sequence ID" value="TCP28063.1"/>
    <property type="molecule type" value="Genomic_DNA"/>
</dbReference>
<feature type="transmembrane region" description="Helical" evidence="1">
    <location>
        <begin position="230"/>
        <end position="251"/>
    </location>
</feature>
<feature type="transmembrane region" description="Helical" evidence="1">
    <location>
        <begin position="157"/>
        <end position="175"/>
    </location>
</feature>
<evidence type="ECO:0000313" key="3">
    <source>
        <dbReference type="Proteomes" id="UP000294564"/>
    </source>
</evidence>
<feature type="transmembrane region" description="Helical" evidence="1">
    <location>
        <begin position="257"/>
        <end position="274"/>
    </location>
</feature>
<name>A0A4R2P0B1_9FLAO</name>
<keyword evidence="1" id="KW-1133">Transmembrane helix</keyword>